<proteinExistence type="predicted"/>
<dbReference type="InterPro" id="IPR027107">
    <property type="entry name" value="Tuberin/Ral-act_asu"/>
</dbReference>
<gene>
    <name evidence="3" type="primary">Ralgapa2</name>
    <name evidence="3" type="ORF">GZH46_01070</name>
</gene>
<feature type="non-terminal residue" evidence="3">
    <location>
        <position position="1"/>
    </location>
</feature>
<protein>
    <submittedName>
        <fullName evidence="3">Ral GTPase-activating protein subunit alpha-2</fullName>
    </submittedName>
</protein>
<dbReference type="InterPro" id="IPR046859">
    <property type="entry name" value="RGPA/RALGAPB_N"/>
</dbReference>
<dbReference type="Proteomes" id="UP000825002">
    <property type="component" value="Unassembled WGS sequence"/>
</dbReference>
<dbReference type="PANTHER" id="PTHR10063:SF11">
    <property type="entry name" value="RHO GTPASE-ACTIVATING PROTEIN CG5521-RELATED"/>
    <property type="match status" value="1"/>
</dbReference>
<comment type="caution">
    <text evidence="3">The sequence shown here is derived from an EMBL/GenBank/DDBJ whole genome shotgun (WGS) entry which is preliminary data.</text>
</comment>
<evidence type="ECO:0000256" key="1">
    <source>
        <dbReference type="ARBA" id="ARBA00022553"/>
    </source>
</evidence>
<evidence type="ECO:0000313" key="4">
    <source>
        <dbReference type="Proteomes" id="UP000825002"/>
    </source>
</evidence>
<reference evidence="3 4" key="1">
    <citation type="submission" date="2020-10" db="EMBL/GenBank/DDBJ databases">
        <authorList>
            <person name="Klimov P.B."/>
            <person name="Dyachkov S.M."/>
            <person name="Chetverikov P.E."/>
        </authorList>
    </citation>
    <scope>NUCLEOTIDE SEQUENCE [LARGE SCALE GENOMIC DNA]</scope>
    <source>
        <strain evidence="3">BMOC 18-1129-001#AD2665</strain>
        <tissue evidence="3">Entire mites</tissue>
    </source>
</reference>
<name>A0ABQ7SAE1_9ACAR</name>
<keyword evidence="1" id="KW-0597">Phosphoprotein</keyword>
<sequence length="713" mass="81375">LAEHVDGSELGAIFEQHHPFFYSTFIDCFSNFDCASRDKQRTNTKNIREDLECILFALEKILVLTPDLIRRPLPGVSDSTKFGNLLQIFLTSSKLVFLVDTHNNATSLEDQVEMCKRIMNIYRFMVMKIFMNKRTWEQMLEVMMQITNHLFPREPPKRKEDTIGGRIAPAFFQTFIVSWIRANLYVHIGTPMWDKFQNIMSNLVRWRELLEEWSNTMDSLTRVLVKHVYDLNLGDLPLERPADRRRRNKAMKSFSTVETSSKDMIDGQAGAKAPTANKSEIQRLPQSKFLNYTSMRRASDSFLSKVSRSTSDGFLHLSRNKIYLSSPTSKDTYGLMVGDDDPHLTRQLRRFRSEYLSDNRDSYEDTMTNYKSRSPSPSRHFIDTASLKDSPLIIDSVSTNCSSYASASPAIGKRDTIGTSDKSVLVGGTVRGWTKDNAVIMWRRMLGLFGNINSIEDPTIHHVAMRCLVKILEDFIKVRENLGISQDNQSTPHIPTLVPPLNYFSAWLFQATYLPESFKSSKQLAYRLLCQASIRRHDFDLTNQYFACLYQSLHRGLTSHDQELKGVLIKHCNSLIYTSDLPGSSILAQDFIDAASFVLFSDRSEAPKLEAVQLLSCLMSLHRPFRKLMVLAPDPDSLSLVPCQDLKDKILSLLLSVNRLEDSHSARARIICALTAHIYQDLSDKSYDKDIIQAIDEVVASIKVSCIILFENS</sequence>
<evidence type="ECO:0000259" key="2">
    <source>
        <dbReference type="Pfam" id="PF20412"/>
    </source>
</evidence>
<dbReference type="PANTHER" id="PTHR10063">
    <property type="entry name" value="TUBERIN"/>
    <property type="match status" value="1"/>
</dbReference>
<feature type="domain" description="Ral GTPase-activating protein subunit alpha/beta N-terminal" evidence="2">
    <location>
        <begin position="108"/>
        <end position="230"/>
    </location>
</feature>
<evidence type="ECO:0000313" key="3">
    <source>
        <dbReference type="EMBL" id="KAG9510395.1"/>
    </source>
</evidence>
<keyword evidence="4" id="KW-1185">Reference proteome</keyword>
<organism evidence="3 4">
    <name type="scientific">Fragariocoptes setiger</name>
    <dbReference type="NCBI Taxonomy" id="1670756"/>
    <lineage>
        <taxon>Eukaryota</taxon>
        <taxon>Metazoa</taxon>
        <taxon>Ecdysozoa</taxon>
        <taxon>Arthropoda</taxon>
        <taxon>Chelicerata</taxon>
        <taxon>Arachnida</taxon>
        <taxon>Acari</taxon>
        <taxon>Acariformes</taxon>
        <taxon>Trombidiformes</taxon>
        <taxon>Prostigmata</taxon>
        <taxon>Eupodina</taxon>
        <taxon>Eriophyoidea</taxon>
        <taxon>Phytoptidae</taxon>
        <taxon>Fragariocoptes</taxon>
    </lineage>
</organism>
<accession>A0ABQ7SAE1</accession>
<dbReference type="Pfam" id="PF20412">
    <property type="entry name" value="RALGAPB_N"/>
    <property type="match status" value="1"/>
</dbReference>
<dbReference type="EMBL" id="JAIFTH010000157">
    <property type="protein sequence ID" value="KAG9510395.1"/>
    <property type="molecule type" value="Genomic_DNA"/>
</dbReference>